<dbReference type="InParanoid" id="A0A0P0VV37"/>
<gene>
    <name evidence="1" type="ordered locus">Os03g0232050</name>
    <name evidence="1" type="ORF">OSNPB_030232050</name>
</gene>
<name>A0A0P0VV37_ORYSJ</name>
<accession>A0A0P0VV37</accession>
<dbReference type="Gramene" id="Os03t0232050-00">
    <property type="protein sequence ID" value="Os03t0232050-00"/>
    <property type="gene ID" value="Os03g0232050"/>
</dbReference>
<keyword evidence="2" id="KW-1185">Reference proteome</keyword>
<evidence type="ECO:0000313" key="1">
    <source>
        <dbReference type="EMBL" id="BAS83114.1"/>
    </source>
</evidence>
<evidence type="ECO:0000313" key="2">
    <source>
        <dbReference type="Proteomes" id="UP000059680"/>
    </source>
</evidence>
<dbReference type="AlphaFoldDB" id="A0A0P0VV37"/>
<reference evidence="1 2" key="3">
    <citation type="journal article" date="2013" name="Rice">
        <title>Improvement of the Oryza sativa Nipponbare reference genome using next generation sequence and optical map data.</title>
        <authorList>
            <person name="Kawahara Y."/>
            <person name="de la Bastide M."/>
            <person name="Hamilton J.P."/>
            <person name="Kanamori H."/>
            <person name="McCombie W.R."/>
            <person name="Ouyang S."/>
            <person name="Schwartz D.C."/>
            <person name="Tanaka T."/>
            <person name="Wu J."/>
            <person name="Zhou S."/>
            <person name="Childs K.L."/>
            <person name="Davidson R.M."/>
            <person name="Lin H."/>
            <person name="Quesada-Ocampo L."/>
            <person name="Vaillancourt B."/>
            <person name="Sakai H."/>
            <person name="Lee S.S."/>
            <person name="Kim J."/>
            <person name="Numa H."/>
            <person name="Itoh T."/>
            <person name="Buell C.R."/>
            <person name="Matsumoto T."/>
        </authorList>
    </citation>
    <scope>NUCLEOTIDE SEQUENCE [LARGE SCALE GENOMIC DNA]</scope>
    <source>
        <strain evidence="2">cv. Nipponbare</strain>
    </source>
</reference>
<organism evidence="1 2">
    <name type="scientific">Oryza sativa subsp. japonica</name>
    <name type="common">Rice</name>
    <dbReference type="NCBI Taxonomy" id="39947"/>
    <lineage>
        <taxon>Eukaryota</taxon>
        <taxon>Viridiplantae</taxon>
        <taxon>Streptophyta</taxon>
        <taxon>Embryophyta</taxon>
        <taxon>Tracheophyta</taxon>
        <taxon>Spermatophyta</taxon>
        <taxon>Magnoliopsida</taxon>
        <taxon>Liliopsida</taxon>
        <taxon>Poales</taxon>
        <taxon>Poaceae</taxon>
        <taxon>BOP clade</taxon>
        <taxon>Oryzoideae</taxon>
        <taxon>Oryzeae</taxon>
        <taxon>Oryzinae</taxon>
        <taxon>Oryza</taxon>
        <taxon>Oryza sativa</taxon>
    </lineage>
</organism>
<dbReference type="PaxDb" id="39947-A0A0P0VV37"/>
<proteinExistence type="predicted"/>
<dbReference type="EMBL" id="AP014959">
    <property type="protein sequence ID" value="BAS83114.1"/>
    <property type="molecule type" value="Genomic_DNA"/>
</dbReference>
<protein>
    <submittedName>
        <fullName evidence="1">Os03g0232050 protein</fullName>
    </submittedName>
</protein>
<reference evidence="2" key="1">
    <citation type="journal article" date="2005" name="Nature">
        <title>The map-based sequence of the rice genome.</title>
        <authorList>
            <consortium name="International rice genome sequencing project (IRGSP)"/>
            <person name="Matsumoto T."/>
            <person name="Wu J."/>
            <person name="Kanamori H."/>
            <person name="Katayose Y."/>
            <person name="Fujisawa M."/>
            <person name="Namiki N."/>
            <person name="Mizuno H."/>
            <person name="Yamamoto K."/>
            <person name="Antonio B.A."/>
            <person name="Baba T."/>
            <person name="Sakata K."/>
            <person name="Nagamura Y."/>
            <person name="Aoki H."/>
            <person name="Arikawa K."/>
            <person name="Arita K."/>
            <person name="Bito T."/>
            <person name="Chiden Y."/>
            <person name="Fujitsuka N."/>
            <person name="Fukunaka R."/>
            <person name="Hamada M."/>
            <person name="Harada C."/>
            <person name="Hayashi A."/>
            <person name="Hijishita S."/>
            <person name="Honda M."/>
            <person name="Hosokawa S."/>
            <person name="Ichikawa Y."/>
            <person name="Idonuma A."/>
            <person name="Iijima M."/>
            <person name="Ikeda M."/>
            <person name="Ikeno M."/>
            <person name="Ito K."/>
            <person name="Ito S."/>
            <person name="Ito T."/>
            <person name="Ito Y."/>
            <person name="Ito Y."/>
            <person name="Iwabuchi A."/>
            <person name="Kamiya K."/>
            <person name="Karasawa W."/>
            <person name="Kurita K."/>
            <person name="Katagiri S."/>
            <person name="Kikuta A."/>
            <person name="Kobayashi H."/>
            <person name="Kobayashi N."/>
            <person name="Machita K."/>
            <person name="Maehara T."/>
            <person name="Masukawa M."/>
            <person name="Mizubayashi T."/>
            <person name="Mukai Y."/>
            <person name="Nagasaki H."/>
            <person name="Nagata Y."/>
            <person name="Naito S."/>
            <person name="Nakashima M."/>
            <person name="Nakama Y."/>
            <person name="Nakamichi Y."/>
            <person name="Nakamura M."/>
            <person name="Meguro A."/>
            <person name="Negishi M."/>
            <person name="Ohta I."/>
            <person name="Ohta T."/>
            <person name="Okamoto M."/>
            <person name="Ono N."/>
            <person name="Saji S."/>
            <person name="Sakaguchi M."/>
            <person name="Sakai K."/>
            <person name="Shibata M."/>
            <person name="Shimokawa T."/>
            <person name="Song J."/>
            <person name="Takazaki Y."/>
            <person name="Terasawa K."/>
            <person name="Tsugane M."/>
            <person name="Tsuji K."/>
            <person name="Ueda S."/>
            <person name="Waki K."/>
            <person name="Yamagata H."/>
            <person name="Yamamoto M."/>
            <person name="Yamamoto S."/>
            <person name="Yamane H."/>
            <person name="Yoshiki S."/>
            <person name="Yoshihara R."/>
            <person name="Yukawa K."/>
            <person name="Zhong H."/>
            <person name="Yano M."/>
            <person name="Yuan Q."/>
            <person name="Ouyang S."/>
            <person name="Liu J."/>
            <person name="Jones K.M."/>
            <person name="Gansberger K."/>
            <person name="Moffat K."/>
            <person name="Hill J."/>
            <person name="Bera J."/>
            <person name="Fadrosh D."/>
            <person name="Jin S."/>
            <person name="Johri S."/>
            <person name="Kim M."/>
            <person name="Overton L."/>
            <person name="Reardon M."/>
            <person name="Tsitrin T."/>
            <person name="Vuong H."/>
            <person name="Weaver B."/>
            <person name="Ciecko A."/>
            <person name="Tallon L."/>
            <person name="Jackson J."/>
            <person name="Pai G."/>
            <person name="Aken S.V."/>
            <person name="Utterback T."/>
            <person name="Reidmuller S."/>
            <person name="Feldblyum T."/>
            <person name="Hsiao J."/>
            <person name="Zismann V."/>
            <person name="Iobst S."/>
            <person name="de Vazeille A.R."/>
            <person name="Buell C.R."/>
            <person name="Ying K."/>
            <person name="Li Y."/>
            <person name="Lu T."/>
            <person name="Huang Y."/>
            <person name="Zhao Q."/>
            <person name="Feng Q."/>
            <person name="Zhang L."/>
            <person name="Zhu J."/>
            <person name="Weng Q."/>
            <person name="Mu J."/>
            <person name="Lu Y."/>
            <person name="Fan D."/>
            <person name="Liu Y."/>
            <person name="Guan J."/>
            <person name="Zhang Y."/>
            <person name="Yu S."/>
            <person name="Liu X."/>
            <person name="Zhang Y."/>
            <person name="Hong G."/>
            <person name="Han B."/>
            <person name="Choisne N."/>
            <person name="Demange N."/>
            <person name="Orjeda G."/>
            <person name="Samain S."/>
            <person name="Cattolico L."/>
            <person name="Pelletier E."/>
            <person name="Couloux A."/>
            <person name="Segurens B."/>
            <person name="Wincker P."/>
            <person name="D'Hont A."/>
            <person name="Scarpelli C."/>
            <person name="Weissenbach J."/>
            <person name="Salanoubat M."/>
            <person name="Quetier F."/>
            <person name="Yu Y."/>
            <person name="Kim H.R."/>
            <person name="Rambo T."/>
            <person name="Currie J."/>
            <person name="Collura K."/>
            <person name="Luo M."/>
            <person name="Yang T."/>
            <person name="Ammiraju J.S.S."/>
            <person name="Engler F."/>
            <person name="Soderlund C."/>
            <person name="Wing R.A."/>
            <person name="Palmer L.E."/>
            <person name="de la Bastide M."/>
            <person name="Spiegel L."/>
            <person name="Nascimento L."/>
            <person name="Zutavern T."/>
            <person name="O'Shaughnessy A."/>
            <person name="Dike S."/>
            <person name="Dedhia N."/>
            <person name="Preston R."/>
            <person name="Balija V."/>
            <person name="McCombie W.R."/>
            <person name="Chow T."/>
            <person name="Chen H."/>
            <person name="Chung M."/>
            <person name="Chen C."/>
            <person name="Shaw J."/>
            <person name="Wu H."/>
            <person name="Hsiao K."/>
            <person name="Chao Y."/>
            <person name="Chu M."/>
            <person name="Cheng C."/>
            <person name="Hour A."/>
            <person name="Lee P."/>
            <person name="Lin S."/>
            <person name="Lin Y."/>
            <person name="Liou J."/>
            <person name="Liu S."/>
            <person name="Hsing Y."/>
            <person name="Raghuvanshi S."/>
            <person name="Mohanty A."/>
            <person name="Bharti A.K."/>
            <person name="Gaur A."/>
            <person name="Gupta V."/>
            <person name="Kumar D."/>
            <person name="Ravi V."/>
            <person name="Vij S."/>
            <person name="Kapur A."/>
            <person name="Khurana P."/>
            <person name="Khurana P."/>
            <person name="Khurana J.P."/>
            <person name="Tyagi A.K."/>
            <person name="Gaikwad K."/>
            <person name="Singh A."/>
            <person name="Dalal V."/>
            <person name="Srivastava S."/>
            <person name="Dixit A."/>
            <person name="Pal A.K."/>
            <person name="Ghazi I.A."/>
            <person name="Yadav M."/>
            <person name="Pandit A."/>
            <person name="Bhargava A."/>
            <person name="Sureshbabu K."/>
            <person name="Batra K."/>
            <person name="Sharma T.R."/>
            <person name="Mohapatra T."/>
            <person name="Singh N.K."/>
            <person name="Messing J."/>
            <person name="Nelson A.B."/>
            <person name="Fuks G."/>
            <person name="Kavchok S."/>
            <person name="Keizer G."/>
            <person name="Linton E."/>
            <person name="Llaca V."/>
            <person name="Song R."/>
            <person name="Tanyolac B."/>
            <person name="Young S."/>
            <person name="Ho-Il K."/>
            <person name="Hahn J.H."/>
            <person name="Sangsakoo G."/>
            <person name="Vanavichit A."/>
            <person name="de Mattos Luiz.A.T."/>
            <person name="Zimmer P.D."/>
            <person name="Malone G."/>
            <person name="Dellagostin O."/>
            <person name="de Oliveira A.C."/>
            <person name="Bevan M."/>
            <person name="Bancroft I."/>
            <person name="Minx P."/>
            <person name="Cordum H."/>
            <person name="Wilson R."/>
            <person name="Cheng Z."/>
            <person name="Jin W."/>
            <person name="Jiang J."/>
            <person name="Leong S.A."/>
            <person name="Iwama H."/>
            <person name="Gojobori T."/>
            <person name="Itoh T."/>
            <person name="Niimura Y."/>
            <person name="Fujii Y."/>
            <person name="Habara T."/>
            <person name="Sakai H."/>
            <person name="Sato Y."/>
            <person name="Wilson G."/>
            <person name="Kumar K."/>
            <person name="McCouch S."/>
            <person name="Juretic N."/>
            <person name="Hoen D."/>
            <person name="Wright S."/>
            <person name="Bruskiewich R."/>
            <person name="Bureau T."/>
            <person name="Miyao A."/>
            <person name="Hirochika H."/>
            <person name="Nishikawa T."/>
            <person name="Kadowaki K."/>
            <person name="Sugiura M."/>
            <person name="Burr B."/>
            <person name="Sasaki T."/>
        </authorList>
    </citation>
    <scope>NUCLEOTIDE SEQUENCE [LARGE SCALE GENOMIC DNA]</scope>
    <source>
        <strain evidence="2">cv. Nipponbare</strain>
    </source>
</reference>
<sequence length="188" mass="21979">MWTIRITPAIVKKRTGPLLALIVRNLPGCSKPFLPVPAHLRTLTLSIELHLTLLLPKIIICSKIPQFLARALNPCKIHPRNKLQDLCLDITWQRHQARWQAQIVQLTQRYHQRQAHLILQDPPQLMNFPLLCCAHLITIQVQQRRKLRQLQAQPSHPRCCPRHMPIHHHKIPHQGVVQHCHHPLLNHR</sequence>
<dbReference type="SMR" id="A0A0P0VV37"/>
<reference evidence="1 2" key="2">
    <citation type="journal article" date="2013" name="Plant Cell Physiol.">
        <title>Rice Annotation Project Database (RAP-DB): an integrative and interactive database for rice genomics.</title>
        <authorList>
            <person name="Sakai H."/>
            <person name="Lee S.S."/>
            <person name="Tanaka T."/>
            <person name="Numa H."/>
            <person name="Kim J."/>
            <person name="Kawahara Y."/>
            <person name="Wakimoto H."/>
            <person name="Yang C.C."/>
            <person name="Iwamoto M."/>
            <person name="Abe T."/>
            <person name="Yamada Y."/>
            <person name="Muto A."/>
            <person name="Inokuchi H."/>
            <person name="Ikemura T."/>
            <person name="Matsumoto T."/>
            <person name="Sasaki T."/>
            <person name="Itoh T."/>
        </authorList>
    </citation>
    <scope>NUCLEOTIDE SEQUENCE [LARGE SCALE GENOMIC DNA]</scope>
    <source>
        <strain evidence="2">cv. Nipponbare</strain>
    </source>
</reference>
<dbReference type="Proteomes" id="UP000059680">
    <property type="component" value="Chromosome 3"/>
</dbReference>